<feature type="compositionally biased region" description="Low complexity" evidence="1">
    <location>
        <begin position="292"/>
        <end position="301"/>
    </location>
</feature>
<evidence type="ECO:0000313" key="3">
    <source>
        <dbReference type="EMBL" id="GIH95751.1"/>
    </source>
</evidence>
<feature type="region of interest" description="Disordered" evidence="1">
    <location>
        <begin position="268"/>
        <end position="303"/>
    </location>
</feature>
<gene>
    <name evidence="3" type="ORF">Psi01_63810</name>
</gene>
<comment type="caution">
    <text evidence="3">The sequence shown here is derived from an EMBL/GenBank/DDBJ whole genome shotgun (WGS) entry which is preliminary data.</text>
</comment>
<proteinExistence type="predicted"/>
<organism evidence="3 4">
    <name type="scientific">Planobispora siamensis</name>
    <dbReference type="NCBI Taxonomy" id="936338"/>
    <lineage>
        <taxon>Bacteria</taxon>
        <taxon>Bacillati</taxon>
        <taxon>Actinomycetota</taxon>
        <taxon>Actinomycetes</taxon>
        <taxon>Streptosporangiales</taxon>
        <taxon>Streptosporangiaceae</taxon>
        <taxon>Planobispora</taxon>
    </lineage>
</organism>
<sequence>MRSVRTGSGERPATVPTVVTEPTALAFRTGSRSPHGCGHITGRRRVAALAGALLLIVPTAAGCGKKAEIVALAVDALGPDPFSSTPFGTDRSHVQPVPDGGVRAGDLPGLYGGSLRKKTCDKASLVKFLMDGKNAQKARVWAEVRGIGVRDIPAYVKKLTPVLLRNDTLVKNHGFRNGAKTVFEALLEAGIEVLVDDRGQPVVKCNCGNPLAAPDIRDPADISPDIIGDAEWRRTFSPRRVTIVRPDTTRRVRRFHLIDIDNGRGIGRPAGANARDVRLPAPSIPPGDQRPADPASPAAPSIVGTWRSSGPISSLISVEPGDAGAFIGVLASDLQLGPGCVLRAGRRTWSMRGAGPDYTGSVTAVDMTNCGELSEVPATWRLTGHDTLTICLDLDQLRCETLARTDG</sequence>
<dbReference type="AlphaFoldDB" id="A0A8J3SNC5"/>
<evidence type="ECO:0000313" key="4">
    <source>
        <dbReference type="Proteomes" id="UP000619788"/>
    </source>
</evidence>
<name>A0A8J3SNC5_9ACTN</name>
<accession>A0A8J3SNC5</accession>
<dbReference type="InterPro" id="IPR046704">
    <property type="entry name" value="DUF6777"/>
</dbReference>
<protein>
    <recommendedName>
        <fullName evidence="2">DUF6777 domain-containing protein</fullName>
    </recommendedName>
</protein>
<evidence type="ECO:0000259" key="2">
    <source>
        <dbReference type="Pfam" id="PF20568"/>
    </source>
</evidence>
<dbReference type="Pfam" id="PF20568">
    <property type="entry name" value="DUF6777"/>
    <property type="match status" value="1"/>
</dbReference>
<reference evidence="3 4" key="1">
    <citation type="submission" date="2021-01" db="EMBL/GenBank/DDBJ databases">
        <title>Whole genome shotgun sequence of Planobispora siamensis NBRC 107568.</title>
        <authorList>
            <person name="Komaki H."/>
            <person name="Tamura T."/>
        </authorList>
    </citation>
    <scope>NUCLEOTIDE SEQUENCE [LARGE SCALE GENOMIC DNA]</scope>
    <source>
        <strain evidence="3 4">NBRC 107568</strain>
    </source>
</reference>
<evidence type="ECO:0000256" key="1">
    <source>
        <dbReference type="SAM" id="MobiDB-lite"/>
    </source>
</evidence>
<dbReference type="EMBL" id="BOOJ01000055">
    <property type="protein sequence ID" value="GIH95751.1"/>
    <property type="molecule type" value="Genomic_DNA"/>
</dbReference>
<keyword evidence="4" id="KW-1185">Reference proteome</keyword>
<dbReference type="Proteomes" id="UP000619788">
    <property type="component" value="Unassembled WGS sequence"/>
</dbReference>
<feature type="domain" description="DUF6777" evidence="2">
    <location>
        <begin position="104"/>
        <end position="271"/>
    </location>
</feature>